<organism evidence="4 5">
    <name type="scientific">Prevotella bivia DNF00320</name>
    <dbReference type="NCBI Taxonomy" id="1401068"/>
    <lineage>
        <taxon>Bacteria</taxon>
        <taxon>Pseudomonadati</taxon>
        <taxon>Bacteroidota</taxon>
        <taxon>Bacteroidia</taxon>
        <taxon>Bacteroidales</taxon>
        <taxon>Prevotellaceae</taxon>
        <taxon>Prevotella</taxon>
    </lineage>
</organism>
<protein>
    <submittedName>
        <fullName evidence="4">Pantothenate kinase</fullName>
    </submittedName>
</protein>
<evidence type="ECO:0000256" key="3">
    <source>
        <dbReference type="ARBA" id="ARBA00022993"/>
    </source>
</evidence>
<keyword evidence="1" id="KW-0547">Nucleotide-binding</keyword>
<evidence type="ECO:0000313" key="5">
    <source>
        <dbReference type="Proteomes" id="UP000029525"/>
    </source>
</evidence>
<dbReference type="GO" id="GO:0005524">
    <property type="term" value="F:ATP binding"/>
    <property type="evidence" value="ECO:0007669"/>
    <property type="project" value="UniProtKB-KW"/>
</dbReference>
<proteinExistence type="predicted"/>
<dbReference type="RefSeq" id="WP_036867525.1">
    <property type="nucleotide sequence ID" value="NZ_JRNQ01000048.1"/>
</dbReference>
<dbReference type="CDD" id="cd24085">
    <property type="entry name" value="ASKHA_NBD_PanK-II_bac"/>
    <property type="match status" value="1"/>
</dbReference>
<evidence type="ECO:0000313" key="4">
    <source>
        <dbReference type="EMBL" id="KGF44169.1"/>
    </source>
</evidence>
<evidence type="ECO:0000256" key="2">
    <source>
        <dbReference type="ARBA" id="ARBA00022840"/>
    </source>
</evidence>
<dbReference type="InterPro" id="IPR004567">
    <property type="entry name" value="Type_II_PanK"/>
</dbReference>
<dbReference type="GO" id="GO:0004594">
    <property type="term" value="F:pantothenate kinase activity"/>
    <property type="evidence" value="ECO:0007669"/>
    <property type="project" value="TreeGrafter"/>
</dbReference>
<reference evidence="4 5" key="1">
    <citation type="submission" date="2014-07" db="EMBL/GenBank/DDBJ databases">
        <authorList>
            <person name="McCorrison J."/>
            <person name="Sanka R."/>
            <person name="Torralba M."/>
            <person name="Gillis M."/>
            <person name="Haft D.H."/>
            <person name="Methe B."/>
            <person name="Sutton G."/>
            <person name="Nelson K.E."/>
        </authorList>
    </citation>
    <scope>NUCLEOTIDE SEQUENCE [LARGE SCALE GENOMIC DNA]</scope>
    <source>
        <strain evidence="4 5">DNF00320</strain>
    </source>
</reference>
<sequence>MKISIGIDVGISTTKIVGIQNGKVVKPTRIRATDPITSLYGAFGKYLYDNKIDLSVIDKVMLTGVGAAYINKPVYGLPTYKADEFLADGLGAQYESNLQRMIVVSMGTGTSLVRCEGSEIKHIGGIGIGGGTLSGLSRLLLQTDDVHDLVSLAMKGDISHINLQIKDISSKPLPGLPMDATASLFANAQATASREDIALGLICMVLQSIGSATILSALNTDIRDFVLIGNLTLLPQCKYIFPLMEKIYDVRFLIPKYSEFCTTIGVALQANMIDKDDKSRLL</sequence>
<keyword evidence="4" id="KW-0418">Kinase</keyword>
<dbReference type="InterPro" id="IPR043129">
    <property type="entry name" value="ATPase_NBD"/>
</dbReference>
<dbReference type="OrthoDB" id="358216at2"/>
<comment type="caution">
    <text evidence="4">The sequence shown here is derived from an EMBL/GenBank/DDBJ whole genome shotgun (WGS) entry which is preliminary data.</text>
</comment>
<evidence type="ECO:0000256" key="1">
    <source>
        <dbReference type="ARBA" id="ARBA00022741"/>
    </source>
</evidence>
<accession>A0A096CFX8</accession>
<dbReference type="GO" id="GO:0005829">
    <property type="term" value="C:cytosol"/>
    <property type="evidence" value="ECO:0007669"/>
    <property type="project" value="TreeGrafter"/>
</dbReference>
<gene>
    <name evidence="4" type="ORF">HMPREF0647_07690</name>
</gene>
<keyword evidence="3" id="KW-0173">Coenzyme A biosynthesis</keyword>
<dbReference type="GO" id="GO:0015937">
    <property type="term" value="P:coenzyme A biosynthetic process"/>
    <property type="evidence" value="ECO:0007669"/>
    <property type="project" value="UniProtKB-KW"/>
</dbReference>
<dbReference type="EMBL" id="JRNQ01000048">
    <property type="protein sequence ID" value="KGF44169.1"/>
    <property type="molecule type" value="Genomic_DNA"/>
</dbReference>
<keyword evidence="4" id="KW-0808">Transferase</keyword>
<keyword evidence="2" id="KW-0067">ATP-binding</keyword>
<dbReference type="PANTHER" id="PTHR12280">
    <property type="entry name" value="PANTOTHENATE KINASE"/>
    <property type="match status" value="1"/>
</dbReference>
<dbReference type="Proteomes" id="UP000029525">
    <property type="component" value="Unassembled WGS sequence"/>
</dbReference>
<dbReference type="Pfam" id="PF03630">
    <property type="entry name" value="Fumble"/>
    <property type="match status" value="1"/>
</dbReference>
<dbReference type="NCBIfam" id="NF009842">
    <property type="entry name" value="PRK13317.1"/>
    <property type="match status" value="1"/>
</dbReference>
<dbReference type="PANTHER" id="PTHR12280:SF20">
    <property type="entry name" value="4'-PHOSPHOPANTETHEINE PHOSPHATASE"/>
    <property type="match status" value="1"/>
</dbReference>
<dbReference type="Gene3D" id="3.30.420.40">
    <property type="match status" value="1"/>
</dbReference>
<dbReference type="AlphaFoldDB" id="A0A096CFX8"/>
<name>A0A096CFX8_9BACT</name>
<dbReference type="SUPFAM" id="SSF53067">
    <property type="entry name" value="Actin-like ATPase domain"/>
    <property type="match status" value="1"/>
</dbReference>